<reference evidence="3" key="1">
    <citation type="submission" date="2017-09" db="EMBL/GenBank/DDBJ databases">
        <title>Depth-based differentiation of microbial function through sediment-hosted aquifers and enrichment of novel symbionts in the deep terrestrial subsurface.</title>
        <authorList>
            <person name="Probst A.J."/>
            <person name="Ladd B."/>
            <person name="Jarett J.K."/>
            <person name="Geller-Mcgrath D.E."/>
            <person name="Sieber C.M.K."/>
            <person name="Emerson J.B."/>
            <person name="Anantharaman K."/>
            <person name="Thomas B.C."/>
            <person name="Malmstrom R."/>
            <person name="Stieglmeier M."/>
            <person name="Klingl A."/>
            <person name="Woyke T."/>
            <person name="Ryan C.M."/>
            <person name="Banfield J.F."/>
        </authorList>
    </citation>
    <scope>NUCLEOTIDE SEQUENCE [LARGE SCALE GENOMIC DNA]</scope>
</reference>
<sequence length="117" mass="12857">MNLVSFSEFSVAYFVKRNLNGGGFQSEGAAEGGCGGNSAAPERSAGAKRRRVSFPQNGFAQSLEYPTNRNFQNFLSQTEALPRGFATRHERVPQGGTRQNPTARQTKRKLLFTSKII</sequence>
<organism evidence="2 3">
    <name type="scientific">Candidatus Shapirobacteria bacterium CG_4_9_14_0_2_um_filter_40_11</name>
    <dbReference type="NCBI Taxonomy" id="1974876"/>
    <lineage>
        <taxon>Bacteria</taxon>
        <taxon>Candidatus Shapironibacteriota</taxon>
    </lineage>
</organism>
<dbReference type="EMBL" id="PFSE01000004">
    <property type="protein sequence ID" value="PJC29227.1"/>
    <property type="molecule type" value="Genomic_DNA"/>
</dbReference>
<name>A0A2M8EVV1_9BACT</name>
<evidence type="ECO:0000256" key="1">
    <source>
        <dbReference type="SAM" id="MobiDB-lite"/>
    </source>
</evidence>
<evidence type="ECO:0000313" key="3">
    <source>
        <dbReference type="Proteomes" id="UP000230885"/>
    </source>
</evidence>
<dbReference type="AlphaFoldDB" id="A0A2M8EVV1"/>
<proteinExistence type="predicted"/>
<feature type="compositionally biased region" description="Gly residues" evidence="1">
    <location>
        <begin position="25"/>
        <end position="36"/>
    </location>
</feature>
<gene>
    <name evidence="2" type="ORF">CO053_00405</name>
</gene>
<evidence type="ECO:0000313" key="2">
    <source>
        <dbReference type="EMBL" id="PJC29227.1"/>
    </source>
</evidence>
<accession>A0A2M8EVV1</accession>
<protein>
    <submittedName>
        <fullName evidence="2">Uncharacterized protein</fullName>
    </submittedName>
</protein>
<dbReference type="Proteomes" id="UP000230885">
    <property type="component" value="Unassembled WGS sequence"/>
</dbReference>
<feature type="region of interest" description="Disordered" evidence="1">
    <location>
        <begin position="25"/>
        <end position="51"/>
    </location>
</feature>
<comment type="caution">
    <text evidence="2">The sequence shown here is derived from an EMBL/GenBank/DDBJ whole genome shotgun (WGS) entry which is preliminary data.</text>
</comment>